<evidence type="ECO:0000313" key="2">
    <source>
        <dbReference type="EMBL" id="AQK66661.1"/>
    </source>
</evidence>
<sequence length="55" mass="5722">MQQPHAGASGPNSGHSSAATIVGSSAGARQQQQEATHARTLDPWPRRAARAMDVD</sequence>
<feature type="compositionally biased region" description="Polar residues" evidence="1">
    <location>
        <begin position="10"/>
        <end position="35"/>
    </location>
</feature>
<dbReference type="AlphaFoldDB" id="A0A1D6GUL3"/>
<dbReference type="InParanoid" id="A0A1D6GUL3"/>
<evidence type="ECO:0000256" key="1">
    <source>
        <dbReference type="SAM" id="MobiDB-lite"/>
    </source>
</evidence>
<name>A0A1D6GUL3_MAIZE</name>
<reference evidence="2" key="1">
    <citation type="submission" date="2015-12" db="EMBL/GenBank/DDBJ databases">
        <title>Update maize B73 reference genome by single molecule sequencing technologies.</title>
        <authorList>
            <consortium name="Maize Genome Sequencing Project"/>
            <person name="Ware D."/>
        </authorList>
    </citation>
    <scope>NUCLEOTIDE SEQUENCE</scope>
    <source>
        <tissue evidence="2">Seedling</tissue>
    </source>
</reference>
<proteinExistence type="predicted"/>
<dbReference type="IntAct" id="A0A1D6GUL3">
    <property type="interactions" value="1"/>
</dbReference>
<organism evidence="2">
    <name type="scientific">Zea mays</name>
    <name type="common">Maize</name>
    <dbReference type="NCBI Taxonomy" id="4577"/>
    <lineage>
        <taxon>Eukaryota</taxon>
        <taxon>Viridiplantae</taxon>
        <taxon>Streptophyta</taxon>
        <taxon>Embryophyta</taxon>
        <taxon>Tracheophyta</taxon>
        <taxon>Spermatophyta</taxon>
        <taxon>Magnoliopsida</taxon>
        <taxon>Liliopsida</taxon>
        <taxon>Poales</taxon>
        <taxon>Poaceae</taxon>
        <taxon>PACMAD clade</taxon>
        <taxon>Panicoideae</taxon>
        <taxon>Andropogonodae</taxon>
        <taxon>Andropogoneae</taxon>
        <taxon>Tripsacinae</taxon>
        <taxon>Zea</taxon>
    </lineage>
</organism>
<feature type="non-terminal residue" evidence="2">
    <location>
        <position position="55"/>
    </location>
</feature>
<accession>A0A1D6GUL3</accession>
<gene>
    <name evidence="2" type="ORF">ZEAMMB73_Zm00001d014618</name>
</gene>
<protein>
    <submittedName>
        <fullName evidence="2">Uncharacterized protein</fullName>
    </submittedName>
</protein>
<dbReference type="EMBL" id="CM000781">
    <property type="protein sequence ID" value="AQK66661.1"/>
    <property type="molecule type" value="Genomic_DNA"/>
</dbReference>
<feature type="region of interest" description="Disordered" evidence="1">
    <location>
        <begin position="1"/>
        <end position="55"/>
    </location>
</feature>